<proteinExistence type="inferred from homology"/>
<evidence type="ECO:0000256" key="8">
    <source>
        <dbReference type="PROSITE-ProRule" id="PRU01360"/>
    </source>
</evidence>
<dbReference type="InterPro" id="IPR000531">
    <property type="entry name" value="Beta-barrel_TonB"/>
</dbReference>
<dbReference type="Gene3D" id="2.40.170.20">
    <property type="entry name" value="TonB-dependent receptor, beta-barrel domain"/>
    <property type="match status" value="1"/>
</dbReference>
<evidence type="ECO:0000313" key="14">
    <source>
        <dbReference type="Proteomes" id="UP000006201"/>
    </source>
</evidence>
<evidence type="ECO:0000256" key="7">
    <source>
        <dbReference type="ARBA" id="ARBA00023237"/>
    </source>
</evidence>
<evidence type="ECO:0000256" key="5">
    <source>
        <dbReference type="ARBA" id="ARBA00023077"/>
    </source>
</evidence>
<dbReference type="HOGENOM" id="CLU_006935_2_0_6"/>
<evidence type="ECO:0000256" key="2">
    <source>
        <dbReference type="ARBA" id="ARBA00022448"/>
    </source>
</evidence>
<dbReference type="Pfam" id="PF07715">
    <property type="entry name" value="Plug"/>
    <property type="match status" value="1"/>
</dbReference>
<accession>A4CBD3</accession>
<evidence type="ECO:0000256" key="1">
    <source>
        <dbReference type="ARBA" id="ARBA00004571"/>
    </source>
</evidence>
<dbReference type="InterPro" id="IPR036942">
    <property type="entry name" value="Beta-barrel_TonB_sf"/>
</dbReference>
<dbReference type="InterPro" id="IPR039426">
    <property type="entry name" value="TonB-dep_rcpt-like"/>
</dbReference>
<keyword evidence="5 9" id="KW-0798">TonB box</keyword>
<keyword evidence="13" id="KW-0675">Receptor</keyword>
<dbReference type="Gene3D" id="2.170.130.10">
    <property type="entry name" value="TonB-dependent receptor, plug domain"/>
    <property type="match status" value="1"/>
</dbReference>
<feature type="chain" id="PRO_5002665919" evidence="10">
    <location>
        <begin position="30"/>
        <end position="882"/>
    </location>
</feature>
<keyword evidence="2 8" id="KW-0813">Transport</keyword>
<feature type="domain" description="TonB-dependent receptor plug" evidence="12">
    <location>
        <begin position="60"/>
        <end position="167"/>
    </location>
</feature>
<dbReference type="NCBIfam" id="TIGR01782">
    <property type="entry name" value="TonB-Xanth-Caul"/>
    <property type="match status" value="1"/>
</dbReference>
<organism evidence="13 14">
    <name type="scientific">Pseudoalteromonas tunicata D2</name>
    <dbReference type="NCBI Taxonomy" id="87626"/>
    <lineage>
        <taxon>Bacteria</taxon>
        <taxon>Pseudomonadati</taxon>
        <taxon>Pseudomonadota</taxon>
        <taxon>Gammaproteobacteria</taxon>
        <taxon>Alteromonadales</taxon>
        <taxon>Pseudoalteromonadaceae</taxon>
        <taxon>Pseudoalteromonas</taxon>
    </lineage>
</organism>
<dbReference type="InterPro" id="IPR010104">
    <property type="entry name" value="TonB_rcpt_bac"/>
</dbReference>
<dbReference type="InterPro" id="IPR037066">
    <property type="entry name" value="Plug_dom_sf"/>
</dbReference>
<reference evidence="13 14" key="1">
    <citation type="submission" date="2006-02" db="EMBL/GenBank/DDBJ databases">
        <authorList>
            <person name="Moran M.A."/>
            <person name="Kjelleberg S."/>
            <person name="Egan S."/>
            <person name="Saunders N."/>
            <person name="Thomas T."/>
            <person name="Ferriera S."/>
            <person name="Johnson J."/>
            <person name="Kravitz S."/>
            <person name="Halpern A."/>
            <person name="Remington K."/>
            <person name="Beeson K."/>
            <person name="Tran B."/>
            <person name="Rogers Y.-H."/>
            <person name="Friedman R."/>
            <person name="Venter J.C."/>
        </authorList>
    </citation>
    <scope>NUCLEOTIDE SEQUENCE [LARGE SCALE GENOMIC DNA]</scope>
    <source>
        <strain evidence="13 14">D2</strain>
    </source>
</reference>
<dbReference type="CDD" id="cd01347">
    <property type="entry name" value="ligand_gated_channel"/>
    <property type="match status" value="1"/>
</dbReference>
<evidence type="ECO:0000256" key="3">
    <source>
        <dbReference type="ARBA" id="ARBA00022452"/>
    </source>
</evidence>
<dbReference type="OrthoDB" id="8727862at2"/>
<dbReference type="STRING" id="87626.PTD2_17650"/>
<comment type="similarity">
    <text evidence="8 9">Belongs to the TonB-dependent receptor family.</text>
</comment>
<evidence type="ECO:0000256" key="6">
    <source>
        <dbReference type="ARBA" id="ARBA00023136"/>
    </source>
</evidence>
<comment type="caution">
    <text evidence="13">The sequence shown here is derived from an EMBL/GenBank/DDBJ whole genome shotgun (WGS) entry which is preliminary data.</text>
</comment>
<dbReference type="InterPro" id="IPR012910">
    <property type="entry name" value="Plug_dom"/>
</dbReference>
<dbReference type="eggNOG" id="COG1629">
    <property type="taxonomic scope" value="Bacteria"/>
</dbReference>
<dbReference type="RefSeq" id="WP_009839502.1">
    <property type="nucleotide sequence ID" value="NZ_CH959301.1"/>
</dbReference>
<comment type="subcellular location">
    <subcellularLocation>
        <location evidence="1 8">Cell outer membrane</location>
        <topology evidence="1 8">Multi-pass membrane protein</topology>
    </subcellularLocation>
</comment>
<dbReference type="eggNOG" id="COG4771">
    <property type="taxonomic scope" value="Bacteria"/>
</dbReference>
<keyword evidence="7 8" id="KW-0998">Cell outer membrane</keyword>
<sequence>MLAKNFKKSLLAVNIGLIMTAGLTGTVYAADEVKVKEDVEVIEVRGIRRSLEASMNTKRFANAVVDAVSAEDIGKFPDNNVAEALGRVPGVTVSRQFGEGSSVSIRGASNSLTLTTLNGQNVASAGWYSQQAIDRTFNYSMLPPELIAGMDVYKSSQADLLEGGVGGTVVVKTRKPLDLDALTVFGSAKATKSSIGDETDPALSALVSWKNDTENFGILGSIARSDYSLERRGVEALPNWGGRIAPTAFVQERERTAVDFVLQYAPTENLDFGLHYMNLELGADGVNNQVWVPQNLSDACEKNADGVEIKCTTDQAWVTENGLGGNGYYDVRPRNATMETELFAFDFKFQGDGFKVEGQIGTSEATGGTNFETNVAYISGVGGAVGTIDATGNVIDLDLVDKSFPLPSAGEYVGWEGLQPNSIVNEPRTDEETYAQIDLEFDTDFGLITSIKTGARWSDHDVVRDQNRPILKGFDGDAQAALVDSSRFVNGTIAAGMDNTSIPKADGGAMVAYSKEFIDGWVRARSGYASLNEESIALYVMANFQGDNFRGNFGLRYVSTDASSTAYALDPTLVDTVNPINNGYSMNTVTEDHDYSEFLPSVNIAYNYSEDIIIRASASTVISRPNYNDMFANSALSGYADNDPQNQTVVKGTPTLSPFKANQADLGVEYYFSPSSLVSAAIFWKDVATFTTFSQVADQAIGIVDPGTGEDSWLLQSYKDGDGGDVLGLELQLQHSFDNGFGAIVNYTYADANANAENFVDHNPIFSDSSEHTVNTVLFYENDDFSARAAYSWRSEYMIRETGFYGAREHQDFGTLDLSATYKISDNFTVIADITNLLEEDSVQIGNHQKWGGSDAKRFSKGYPAYAYQGEARYSLGVQFRF</sequence>
<keyword evidence="10" id="KW-0732">Signal</keyword>
<evidence type="ECO:0000256" key="4">
    <source>
        <dbReference type="ARBA" id="ARBA00022692"/>
    </source>
</evidence>
<evidence type="ECO:0000259" key="12">
    <source>
        <dbReference type="Pfam" id="PF07715"/>
    </source>
</evidence>
<gene>
    <name evidence="13" type="ORF">PTD2_17650</name>
</gene>
<evidence type="ECO:0000313" key="13">
    <source>
        <dbReference type="EMBL" id="EAR27670.1"/>
    </source>
</evidence>
<dbReference type="GO" id="GO:0009279">
    <property type="term" value="C:cell outer membrane"/>
    <property type="evidence" value="ECO:0007669"/>
    <property type="project" value="UniProtKB-SubCell"/>
</dbReference>
<keyword evidence="3 8" id="KW-1134">Transmembrane beta strand</keyword>
<dbReference type="SUPFAM" id="SSF56935">
    <property type="entry name" value="Porins"/>
    <property type="match status" value="1"/>
</dbReference>
<keyword evidence="6 8" id="KW-0472">Membrane</keyword>
<dbReference type="PANTHER" id="PTHR40980">
    <property type="entry name" value="PLUG DOMAIN-CONTAINING PROTEIN"/>
    <property type="match status" value="1"/>
</dbReference>
<evidence type="ECO:0000259" key="11">
    <source>
        <dbReference type="Pfam" id="PF00593"/>
    </source>
</evidence>
<dbReference type="PANTHER" id="PTHR40980:SF3">
    <property type="entry name" value="TONB-DEPENDENT RECEPTOR-LIKE BETA-BARREL DOMAIN-CONTAINING PROTEIN"/>
    <property type="match status" value="1"/>
</dbReference>
<dbReference type="AlphaFoldDB" id="A4CBD3"/>
<dbReference type="Pfam" id="PF00593">
    <property type="entry name" value="TonB_dep_Rec_b-barrel"/>
    <property type="match status" value="1"/>
</dbReference>
<name>A4CBD3_9GAMM</name>
<keyword evidence="4 8" id="KW-0812">Transmembrane</keyword>
<dbReference type="EMBL" id="AAOH01000005">
    <property type="protein sequence ID" value="EAR27670.1"/>
    <property type="molecule type" value="Genomic_DNA"/>
</dbReference>
<feature type="domain" description="TonB-dependent receptor-like beta-barrel" evidence="11">
    <location>
        <begin position="411"/>
        <end position="837"/>
    </location>
</feature>
<feature type="signal peptide" evidence="10">
    <location>
        <begin position="1"/>
        <end position="29"/>
    </location>
</feature>
<evidence type="ECO:0000256" key="10">
    <source>
        <dbReference type="SAM" id="SignalP"/>
    </source>
</evidence>
<evidence type="ECO:0000256" key="9">
    <source>
        <dbReference type="RuleBase" id="RU003357"/>
    </source>
</evidence>
<dbReference type="PROSITE" id="PS52016">
    <property type="entry name" value="TONB_DEPENDENT_REC_3"/>
    <property type="match status" value="1"/>
</dbReference>
<keyword evidence="14" id="KW-1185">Reference proteome</keyword>
<protein>
    <submittedName>
        <fullName evidence="13">Hypothetical TonB-dependent receptor</fullName>
    </submittedName>
</protein>
<dbReference type="Proteomes" id="UP000006201">
    <property type="component" value="Unassembled WGS sequence"/>
</dbReference>